<dbReference type="AlphaFoldDB" id="A0ABD0TT16"/>
<organism evidence="2 3">
    <name type="scientific">Loxostege sticticalis</name>
    <name type="common">Beet webworm moth</name>
    <dbReference type="NCBI Taxonomy" id="481309"/>
    <lineage>
        <taxon>Eukaryota</taxon>
        <taxon>Metazoa</taxon>
        <taxon>Ecdysozoa</taxon>
        <taxon>Arthropoda</taxon>
        <taxon>Hexapoda</taxon>
        <taxon>Insecta</taxon>
        <taxon>Pterygota</taxon>
        <taxon>Neoptera</taxon>
        <taxon>Endopterygota</taxon>
        <taxon>Lepidoptera</taxon>
        <taxon>Glossata</taxon>
        <taxon>Ditrysia</taxon>
        <taxon>Pyraloidea</taxon>
        <taxon>Crambidae</taxon>
        <taxon>Pyraustinae</taxon>
        <taxon>Loxostege</taxon>
    </lineage>
</organism>
<accession>A0ABD0TT16</accession>
<comment type="caution">
    <text evidence="2">The sequence shown here is derived from an EMBL/GenBank/DDBJ whole genome shotgun (WGS) entry which is preliminary data.</text>
</comment>
<sequence>MTPTLHHRSPTDAETEAGRLVIQYLQNEGGATASDITRHLRDDLKNDDKNLEKLVVRILANGTALGFLERKGSNYMNWMARDPRRMRRRSCRRRRRQRKIRRRSCNRRRRC</sequence>
<proteinExistence type="predicted"/>
<protein>
    <recommendedName>
        <fullName evidence="4">DUF4777 domain-containing protein</fullName>
    </recommendedName>
</protein>
<name>A0ABD0TT16_LOXSC</name>
<dbReference type="EMBL" id="JBEDNZ010000001">
    <property type="protein sequence ID" value="KAL0852340.1"/>
    <property type="molecule type" value="Genomic_DNA"/>
</dbReference>
<feature type="compositionally biased region" description="Basic residues" evidence="1">
    <location>
        <begin position="84"/>
        <end position="111"/>
    </location>
</feature>
<dbReference type="Proteomes" id="UP001549921">
    <property type="component" value="Unassembled WGS sequence"/>
</dbReference>
<gene>
    <name evidence="2" type="ORF">ABMA28_000543</name>
</gene>
<evidence type="ECO:0000313" key="2">
    <source>
        <dbReference type="EMBL" id="KAL0852340.1"/>
    </source>
</evidence>
<evidence type="ECO:0008006" key="4">
    <source>
        <dbReference type="Google" id="ProtNLM"/>
    </source>
</evidence>
<evidence type="ECO:0000313" key="3">
    <source>
        <dbReference type="Proteomes" id="UP001549921"/>
    </source>
</evidence>
<evidence type="ECO:0000256" key="1">
    <source>
        <dbReference type="SAM" id="MobiDB-lite"/>
    </source>
</evidence>
<feature type="region of interest" description="Disordered" evidence="1">
    <location>
        <begin position="83"/>
        <end position="111"/>
    </location>
</feature>
<reference evidence="2 3" key="1">
    <citation type="submission" date="2024-06" db="EMBL/GenBank/DDBJ databases">
        <title>A chromosome-level genome assembly of beet webworm, Loxostege sticticalis.</title>
        <authorList>
            <person name="Zhang Y."/>
        </authorList>
    </citation>
    <scope>NUCLEOTIDE SEQUENCE [LARGE SCALE GENOMIC DNA]</scope>
    <source>
        <strain evidence="2">AQ028</strain>
        <tissue evidence="2">Male pupae</tissue>
    </source>
</reference>